<name>A0A095T9K2_9GAMM</name>
<protein>
    <recommendedName>
        <fullName evidence="1">Aminoglycoside phosphotransferase domain-containing protein</fullName>
    </recommendedName>
</protein>
<organism evidence="2 3">
    <name type="scientific">Tatumella morbirosei</name>
    <dbReference type="NCBI Taxonomy" id="642227"/>
    <lineage>
        <taxon>Bacteria</taxon>
        <taxon>Pseudomonadati</taxon>
        <taxon>Pseudomonadota</taxon>
        <taxon>Gammaproteobacteria</taxon>
        <taxon>Enterobacterales</taxon>
        <taxon>Erwiniaceae</taxon>
        <taxon>Tatumella</taxon>
    </lineage>
</organism>
<comment type="caution">
    <text evidence="2">The sequence shown here is derived from an EMBL/GenBank/DDBJ whole genome shotgun (WGS) entry which is preliminary data.</text>
</comment>
<dbReference type="eggNOG" id="COG3173">
    <property type="taxonomic scope" value="Bacteria"/>
</dbReference>
<sequence length="297" mass="34029">MELLKSELSLILGESVSRVETLNCQPQSCLYALYDQSGQAMPMAVRYFSQPGLAEQEARKLMLLRQKGTVHVPTVYGVVLSERPPFHELLLVERLGGISAEVPAHSAQQWGSLEQQIIDGLSAWHSQSADGMSGYIDSSQNLSWPDWYFQYTSVLFSLLQQKRPSVISADDQQILHRTQVRHDELFADLSQPNVMIHGNLELKNIIKDSHTDRLLAMVQPGRMLWAPAEYELFRLWTEAAGQSLVLAYRQRYPLDEGFIWRCALYRLWYEVEQVVYNRPFSARLFAQAKTDLLPWLG</sequence>
<dbReference type="OrthoDB" id="6533705at2"/>
<dbReference type="SUPFAM" id="SSF56112">
    <property type="entry name" value="Protein kinase-like (PK-like)"/>
    <property type="match status" value="1"/>
</dbReference>
<dbReference type="AlphaFoldDB" id="A0A095T9K2"/>
<proteinExistence type="predicted"/>
<dbReference type="Gene3D" id="3.90.1200.10">
    <property type="match status" value="1"/>
</dbReference>
<dbReference type="InterPro" id="IPR002575">
    <property type="entry name" value="Aminoglycoside_PTrfase"/>
</dbReference>
<evidence type="ECO:0000313" key="2">
    <source>
        <dbReference type="EMBL" id="KGD73566.1"/>
    </source>
</evidence>
<dbReference type="InterPro" id="IPR011009">
    <property type="entry name" value="Kinase-like_dom_sf"/>
</dbReference>
<reference evidence="2" key="1">
    <citation type="submission" date="2014-12" db="EMBL/GenBank/DDBJ databases">
        <title>The draft genome of the Tatumella morbirosei type strain, LMG23360T isolated from pineapple rot.</title>
        <authorList>
            <person name="Smits T.H."/>
            <person name="Palmer M."/>
            <person name="Venter S.N."/>
            <person name="Duffy B."/>
            <person name="Steenkamp E.T."/>
            <person name="Chan W.Y."/>
            <person name="Coutinho T.A."/>
            <person name="Coetzee M.P."/>
            <person name="De Maayer P."/>
        </authorList>
    </citation>
    <scope>NUCLEOTIDE SEQUENCE [LARGE SCALE GENOMIC DNA]</scope>
    <source>
        <strain evidence="2">LMG 23360</strain>
    </source>
</reference>
<dbReference type="NCBIfam" id="NF007890">
    <property type="entry name" value="PRK10593.1"/>
    <property type="match status" value="1"/>
</dbReference>
<evidence type="ECO:0000259" key="1">
    <source>
        <dbReference type="Pfam" id="PF01636"/>
    </source>
</evidence>
<evidence type="ECO:0000313" key="3">
    <source>
        <dbReference type="Proteomes" id="UP000029577"/>
    </source>
</evidence>
<dbReference type="Pfam" id="PF01636">
    <property type="entry name" value="APH"/>
    <property type="match status" value="1"/>
</dbReference>
<dbReference type="STRING" id="642227.HA49_09905"/>
<feature type="domain" description="Aminoglycoside phosphotransferase" evidence="1">
    <location>
        <begin position="52"/>
        <end position="252"/>
    </location>
</feature>
<dbReference type="EMBL" id="JPKR02000002">
    <property type="protein sequence ID" value="KGD73566.1"/>
    <property type="molecule type" value="Genomic_DNA"/>
</dbReference>
<keyword evidence="3" id="KW-1185">Reference proteome</keyword>
<dbReference type="Proteomes" id="UP000029577">
    <property type="component" value="Unassembled WGS sequence"/>
</dbReference>
<gene>
    <name evidence="2" type="ORF">HA49_09905</name>
</gene>
<dbReference type="RefSeq" id="WP_038019828.1">
    <property type="nucleotide sequence ID" value="NZ_JPKR02000002.1"/>
</dbReference>
<accession>A0A095T9K2</accession>